<dbReference type="AlphaFoldDB" id="J0X170"/>
<dbReference type="InterPro" id="IPR016166">
    <property type="entry name" value="FAD-bd_PCMH"/>
</dbReference>
<dbReference type="InterPro" id="IPR016169">
    <property type="entry name" value="FAD-bd_PCMH_sub2"/>
</dbReference>
<dbReference type="PROSITE" id="PS51387">
    <property type="entry name" value="FAD_PCMH"/>
    <property type="match status" value="1"/>
</dbReference>
<dbReference type="Gene3D" id="3.30.465.10">
    <property type="match status" value="1"/>
</dbReference>
<dbReference type="InterPro" id="IPR006094">
    <property type="entry name" value="Oxid_FAD_bind_N"/>
</dbReference>
<evidence type="ECO:0000256" key="1">
    <source>
        <dbReference type="ARBA" id="ARBA00001974"/>
    </source>
</evidence>
<dbReference type="GO" id="GO:0008762">
    <property type="term" value="F:UDP-N-acetylmuramate dehydrogenase activity"/>
    <property type="evidence" value="ECO:0007669"/>
    <property type="project" value="UniProtKB-UniRule"/>
</dbReference>
<dbReference type="Gene3D" id="3.30.43.10">
    <property type="entry name" value="Uridine Diphospho-n-acetylenolpyruvylglucosamine Reductase, domain 2"/>
    <property type="match status" value="1"/>
</dbReference>
<dbReference type="SUPFAM" id="SSF56176">
    <property type="entry name" value="FAD-binding/transporter-associated domain-like"/>
    <property type="match status" value="1"/>
</dbReference>
<keyword evidence="11 17" id="KW-0133">Cell shape</keyword>
<evidence type="ECO:0000256" key="15">
    <source>
        <dbReference type="ARBA" id="ARBA00023316"/>
    </source>
</evidence>
<dbReference type="EC" id="1.3.1.98" evidence="17"/>
<evidence type="ECO:0000256" key="9">
    <source>
        <dbReference type="ARBA" id="ARBA00022827"/>
    </source>
</evidence>
<dbReference type="GO" id="GO:0005829">
    <property type="term" value="C:cytosol"/>
    <property type="evidence" value="ECO:0007669"/>
    <property type="project" value="TreeGrafter"/>
</dbReference>
<dbReference type="HAMAP" id="MF_00037">
    <property type="entry name" value="MurB"/>
    <property type="match status" value="1"/>
</dbReference>
<evidence type="ECO:0000256" key="6">
    <source>
        <dbReference type="ARBA" id="ARBA00022490"/>
    </source>
</evidence>
<protein>
    <recommendedName>
        <fullName evidence="17">UDP-N-acetylenolpyruvoylglucosamine reductase</fullName>
        <ecNumber evidence="17">1.3.1.98</ecNumber>
    </recommendedName>
    <alternativeName>
        <fullName evidence="17">UDP-N-acetylmuramate dehydrogenase</fullName>
    </alternativeName>
</protein>
<dbReference type="InterPro" id="IPR016167">
    <property type="entry name" value="FAD-bd_PCMH_sub1"/>
</dbReference>
<evidence type="ECO:0000256" key="10">
    <source>
        <dbReference type="ARBA" id="ARBA00022857"/>
    </source>
</evidence>
<dbReference type="PANTHER" id="PTHR21071">
    <property type="entry name" value="UDP-N-ACETYLENOLPYRUVOYLGLUCOSAMINE REDUCTASE"/>
    <property type="match status" value="1"/>
</dbReference>
<keyword evidence="13 17" id="KW-0560">Oxidoreductase</keyword>
<keyword evidence="10 17" id="KW-0521">NADP</keyword>
<dbReference type="GO" id="GO:0008360">
    <property type="term" value="P:regulation of cell shape"/>
    <property type="evidence" value="ECO:0007669"/>
    <property type="project" value="UniProtKB-KW"/>
</dbReference>
<keyword evidence="6 17" id="KW-0963">Cytoplasm</keyword>
<keyword evidence="15 17" id="KW-0961">Cell wall biogenesis/degradation</keyword>
<dbReference type="eggNOG" id="COG0812">
    <property type="taxonomic scope" value="Bacteria"/>
</dbReference>
<dbReference type="GO" id="GO:0051301">
    <property type="term" value="P:cell division"/>
    <property type="evidence" value="ECO:0007669"/>
    <property type="project" value="UniProtKB-KW"/>
</dbReference>
<comment type="caution">
    <text evidence="19">The sequence shown here is derived from an EMBL/GenBank/DDBJ whole genome shotgun (WGS) entry which is preliminary data.</text>
</comment>
<proteinExistence type="inferred from homology"/>
<keyword evidence="14 17" id="KW-0131">Cell cycle</keyword>
<dbReference type="Proteomes" id="UP000006415">
    <property type="component" value="Unassembled WGS sequence"/>
</dbReference>
<evidence type="ECO:0000256" key="5">
    <source>
        <dbReference type="ARBA" id="ARBA00010485"/>
    </source>
</evidence>
<feature type="active site" evidence="17">
    <location>
        <position position="179"/>
    </location>
</feature>
<dbReference type="GO" id="GO:0071949">
    <property type="term" value="F:FAD binding"/>
    <property type="evidence" value="ECO:0007669"/>
    <property type="project" value="InterPro"/>
</dbReference>
<evidence type="ECO:0000256" key="11">
    <source>
        <dbReference type="ARBA" id="ARBA00022960"/>
    </source>
</evidence>
<organism evidence="19 20">
    <name type="scientific">Scardovia wiggsiae F0424</name>
    <dbReference type="NCBI Taxonomy" id="857290"/>
    <lineage>
        <taxon>Bacteria</taxon>
        <taxon>Bacillati</taxon>
        <taxon>Actinomycetota</taxon>
        <taxon>Actinomycetes</taxon>
        <taxon>Bifidobacteriales</taxon>
        <taxon>Bifidobacteriaceae</taxon>
        <taxon>Scardovia</taxon>
    </lineage>
</organism>
<dbReference type="InterPro" id="IPR036635">
    <property type="entry name" value="MurB_C_sf"/>
</dbReference>
<evidence type="ECO:0000256" key="16">
    <source>
        <dbReference type="ARBA" id="ARBA00048914"/>
    </source>
</evidence>
<comment type="cofactor">
    <cofactor evidence="1 17">
        <name>FAD</name>
        <dbReference type="ChEBI" id="CHEBI:57692"/>
    </cofactor>
</comment>
<dbReference type="InterPro" id="IPR003170">
    <property type="entry name" value="MurB"/>
</dbReference>
<dbReference type="STRING" id="857290.HMPREF9156_00575"/>
<dbReference type="Pfam" id="PF02873">
    <property type="entry name" value="MurB_C"/>
    <property type="match status" value="1"/>
</dbReference>
<evidence type="ECO:0000256" key="4">
    <source>
        <dbReference type="ARBA" id="ARBA00004752"/>
    </source>
</evidence>
<evidence type="ECO:0000256" key="12">
    <source>
        <dbReference type="ARBA" id="ARBA00022984"/>
    </source>
</evidence>
<comment type="pathway">
    <text evidence="4 17">Cell wall biogenesis; peptidoglycan biosynthesis.</text>
</comment>
<reference evidence="19 20" key="1">
    <citation type="submission" date="2012-01" db="EMBL/GenBank/DDBJ databases">
        <title>The Genome Sequence of Scardovia wiggsiae F0424.</title>
        <authorList>
            <consortium name="The Broad Institute Genome Sequencing Platform"/>
            <person name="Earl A."/>
            <person name="Ward D."/>
            <person name="Feldgarden M."/>
            <person name="Gevers D."/>
            <person name="Izard J."/>
            <person name="Ganesan A."/>
            <person name="Baranova O.V."/>
            <person name="Blanton J.M."/>
            <person name="Tanner A.C."/>
            <person name="Mathney J."/>
            <person name="Dewhirst F.E."/>
            <person name="Young S.K."/>
            <person name="Zeng Q."/>
            <person name="Gargeya S."/>
            <person name="Fitzgerald M."/>
            <person name="Haas B."/>
            <person name="Abouelleil A."/>
            <person name="Alvarado L."/>
            <person name="Arachchi H.M."/>
            <person name="Berlin A."/>
            <person name="Chapman S.B."/>
            <person name="Gearin G."/>
            <person name="Goldberg J."/>
            <person name="Griggs A."/>
            <person name="Gujja S."/>
            <person name="Hansen M."/>
            <person name="Heiman D."/>
            <person name="Howarth C."/>
            <person name="Larimer J."/>
            <person name="Lui A."/>
            <person name="MacDonald P.J.P."/>
            <person name="McCowen C."/>
            <person name="Montmayeur A."/>
            <person name="Murphy C."/>
            <person name="Neiman D."/>
            <person name="Pearson M."/>
            <person name="Priest M."/>
            <person name="Roberts A."/>
            <person name="Saif S."/>
            <person name="Shea T."/>
            <person name="Sisk P."/>
            <person name="Stolte C."/>
            <person name="Sykes S."/>
            <person name="Wortman J."/>
            <person name="Nusbaum C."/>
            <person name="Birren B."/>
        </authorList>
    </citation>
    <scope>NUCLEOTIDE SEQUENCE [LARGE SCALE GENOMIC DNA]</scope>
    <source>
        <strain evidence="19 20">F0424</strain>
    </source>
</reference>
<accession>J0X170</accession>
<dbReference type="HOGENOM" id="CLU_035304_0_1_11"/>
<keyword evidence="7 17" id="KW-0132">Cell division</keyword>
<dbReference type="InterPro" id="IPR011601">
    <property type="entry name" value="MurB_C"/>
</dbReference>
<dbReference type="SUPFAM" id="SSF56194">
    <property type="entry name" value="Uridine diphospho-N-Acetylenolpyruvylglucosamine reductase, MurB, C-terminal domain"/>
    <property type="match status" value="1"/>
</dbReference>
<evidence type="ECO:0000256" key="7">
    <source>
        <dbReference type="ARBA" id="ARBA00022618"/>
    </source>
</evidence>
<comment type="function">
    <text evidence="2 17">Cell wall formation.</text>
</comment>
<dbReference type="PANTHER" id="PTHR21071:SF4">
    <property type="entry name" value="UDP-N-ACETYLENOLPYRUVOYLGLUCOSAMINE REDUCTASE"/>
    <property type="match status" value="1"/>
</dbReference>
<keyword evidence="8 17" id="KW-0285">Flavoprotein</keyword>
<evidence type="ECO:0000256" key="3">
    <source>
        <dbReference type="ARBA" id="ARBA00004496"/>
    </source>
</evidence>
<evidence type="ECO:0000256" key="14">
    <source>
        <dbReference type="ARBA" id="ARBA00023306"/>
    </source>
</evidence>
<name>J0X170_9BIFI</name>
<dbReference type="RefSeq" id="WP_007147642.1">
    <property type="nucleotide sequence ID" value="NZ_AKCI01000001.1"/>
</dbReference>
<keyword evidence="9 17" id="KW-0274">FAD</keyword>
<feature type="active site" evidence="17">
    <location>
        <position position="402"/>
    </location>
</feature>
<evidence type="ECO:0000256" key="8">
    <source>
        <dbReference type="ARBA" id="ARBA00022630"/>
    </source>
</evidence>
<evidence type="ECO:0000259" key="18">
    <source>
        <dbReference type="PROSITE" id="PS51387"/>
    </source>
</evidence>
<feature type="domain" description="FAD-binding PCMH-type" evidence="18">
    <location>
        <begin position="24"/>
        <end position="221"/>
    </location>
</feature>
<evidence type="ECO:0000313" key="19">
    <source>
        <dbReference type="EMBL" id="EJD65131.1"/>
    </source>
</evidence>
<keyword evidence="12 17" id="KW-0573">Peptidoglycan synthesis</keyword>
<dbReference type="InterPro" id="IPR036318">
    <property type="entry name" value="FAD-bd_PCMH-like_sf"/>
</dbReference>
<comment type="similarity">
    <text evidence="5 17">Belongs to the MurB family.</text>
</comment>
<dbReference type="GO" id="GO:0009252">
    <property type="term" value="P:peptidoglycan biosynthetic process"/>
    <property type="evidence" value="ECO:0007669"/>
    <property type="project" value="UniProtKB-UniRule"/>
</dbReference>
<dbReference type="Pfam" id="PF01565">
    <property type="entry name" value="FAD_binding_4"/>
    <property type="match status" value="1"/>
</dbReference>
<evidence type="ECO:0000256" key="13">
    <source>
        <dbReference type="ARBA" id="ARBA00023002"/>
    </source>
</evidence>
<dbReference type="OrthoDB" id="9804753at2"/>
<evidence type="ECO:0000313" key="20">
    <source>
        <dbReference type="Proteomes" id="UP000006415"/>
    </source>
</evidence>
<dbReference type="UniPathway" id="UPA00219"/>
<dbReference type="GO" id="GO:0071555">
    <property type="term" value="P:cell wall organization"/>
    <property type="evidence" value="ECO:0007669"/>
    <property type="project" value="UniProtKB-KW"/>
</dbReference>
<gene>
    <name evidence="17" type="primary">murB</name>
    <name evidence="19" type="ORF">HMPREF9156_00575</name>
</gene>
<keyword evidence="20" id="KW-1185">Reference proteome</keyword>
<comment type="subcellular location">
    <subcellularLocation>
        <location evidence="3 17">Cytoplasm</location>
    </subcellularLocation>
</comment>
<evidence type="ECO:0000256" key="17">
    <source>
        <dbReference type="HAMAP-Rule" id="MF_00037"/>
    </source>
</evidence>
<dbReference type="Gene3D" id="3.90.78.10">
    <property type="entry name" value="UDP-N-acetylenolpyruvoylglucosamine reductase, C-terminal domain"/>
    <property type="match status" value="1"/>
</dbReference>
<feature type="active site" description="Proton donor" evidence="17">
    <location>
        <position position="302"/>
    </location>
</feature>
<evidence type="ECO:0000256" key="2">
    <source>
        <dbReference type="ARBA" id="ARBA00003921"/>
    </source>
</evidence>
<sequence length="408" mass="44048">MTAGHPDTVGSKPASFADITTMRIGGRIGKFIQPASRAEFILSLVDADSEHLPLCVIGGGSNMLVSDDDFNGVVVRDARRKVSILDEAVPAGPGEPKLVHVEAEAGTNWDDFVEYTVRMGMEGIEGLSGIPGTVGASVVQNIGAYGQEAASAVSSVQVWDRKAQKVINLKKEEMGFGYRTSLLKKTMYEGMDERTNGRTPSQYFPSPRYIVLSVVFELRHSATGVVGMAQLAKALQARIGERIAASDIRTAVLQIRTGKGMVEDPSRYGNPWMKGTKDPTEVHNAHQADRIQPDYDRWSCGSFFVNPVITPAQADAVLPVDAPRFATILPDGSEGIKTSAAWLIDRAGFHKGFTVNGRAALSSRHTLALTNRGGARSDDIVRLARTIREGVQQAFNIDLVPEPVFIGL</sequence>
<dbReference type="EMBL" id="AGZS01000002">
    <property type="protein sequence ID" value="EJD65131.1"/>
    <property type="molecule type" value="Genomic_DNA"/>
</dbReference>
<comment type="catalytic activity">
    <reaction evidence="16 17">
        <text>UDP-N-acetyl-alpha-D-muramate + NADP(+) = UDP-N-acetyl-3-O-(1-carboxyvinyl)-alpha-D-glucosamine + NADPH + H(+)</text>
        <dbReference type="Rhea" id="RHEA:12248"/>
        <dbReference type="ChEBI" id="CHEBI:15378"/>
        <dbReference type="ChEBI" id="CHEBI:57783"/>
        <dbReference type="ChEBI" id="CHEBI:58349"/>
        <dbReference type="ChEBI" id="CHEBI:68483"/>
        <dbReference type="ChEBI" id="CHEBI:70757"/>
        <dbReference type="EC" id="1.3.1.98"/>
    </reaction>
</comment>